<dbReference type="InterPro" id="IPR015943">
    <property type="entry name" value="WD40/YVTN_repeat-like_dom_sf"/>
</dbReference>
<name>A0AB34JV95_PRYPA</name>
<reference evidence="16 17" key="1">
    <citation type="journal article" date="2024" name="Science">
        <title>Giant polyketide synthase enzymes in the biosynthesis of giant marine polyether toxins.</title>
        <authorList>
            <person name="Fallon T.R."/>
            <person name="Shende V.V."/>
            <person name="Wierzbicki I.H."/>
            <person name="Pendleton A.L."/>
            <person name="Watervoot N.F."/>
            <person name="Auber R.P."/>
            <person name="Gonzalez D.J."/>
            <person name="Wisecaver J.H."/>
            <person name="Moore B.S."/>
        </authorList>
    </citation>
    <scope>NUCLEOTIDE SEQUENCE [LARGE SCALE GENOMIC DNA]</scope>
    <source>
        <strain evidence="16 17">12B1</strain>
    </source>
</reference>
<dbReference type="InterPro" id="IPR024862">
    <property type="entry name" value="TRPV"/>
</dbReference>
<evidence type="ECO:0000256" key="7">
    <source>
        <dbReference type="ARBA" id="ARBA00022837"/>
    </source>
</evidence>
<dbReference type="SUPFAM" id="SSF50978">
    <property type="entry name" value="WD40 repeat-like"/>
    <property type="match status" value="1"/>
</dbReference>
<feature type="compositionally biased region" description="Polar residues" evidence="13">
    <location>
        <begin position="1649"/>
        <end position="1666"/>
    </location>
</feature>
<keyword evidence="3" id="KW-1003">Cell membrane</keyword>
<accession>A0AB34JV95</accession>
<dbReference type="InterPro" id="IPR005821">
    <property type="entry name" value="Ion_trans_dom"/>
</dbReference>
<feature type="domain" description="Ion transport" evidence="15">
    <location>
        <begin position="1330"/>
        <end position="1577"/>
    </location>
</feature>
<dbReference type="Gene3D" id="2.130.10.10">
    <property type="entry name" value="YVTN repeat-like/Quinoprotein amine dehydrogenase"/>
    <property type="match status" value="4"/>
</dbReference>
<dbReference type="Proteomes" id="UP001515480">
    <property type="component" value="Unassembled WGS sequence"/>
</dbReference>
<feature type="compositionally biased region" description="Polar residues" evidence="13">
    <location>
        <begin position="1814"/>
        <end position="1833"/>
    </location>
</feature>
<keyword evidence="7" id="KW-0106">Calcium</keyword>
<keyword evidence="5 14" id="KW-0812">Transmembrane</keyword>
<dbReference type="SUPFAM" id="SSF82171">
    <property type="entry name" value="DPP6 N-terminal domain-like"/>
    <property type="match status" value="1"/>
</dbReference>
<dbReference type="InterPro" id="IPR002110">
    <property type="entry name" value="Ankyrin_rpt"/>
</dbReference>
<dbReference type="Gene3D" id="2.160.20.80">
    <property type="entry name" value="E3 ubiquitin-protein ligase SopA"/>
    <property type="match status" value="1"/>
</dbReference>
<feature type="transmembrane region" description="Helical" evidence="14">
    <location>
        <begin position="1364"/>
        <end position="1384"/>
    </location>
</feature>
<keyword evidence="17" id="KW-1185">Reference proteome</keyword>
<dbReference type="GO" id="GO:0005216">
    <property type="term" value="F:monoatomic ion channel activity"/>
    <property type="evidence" value="ECO:0007669"/>
    <property type="project" value="InterPro"/>
</dbReference>
<dbReference type="InterPro" id="IPR001646">
    <property type="entry name" value="5peptide_repeat"/>
</dbReference>
<evidence type="ECO:0000256" key="10">
    <source>
        <dbReference type="ARBA" id="ARBA00023136"/>
    </source>
</evidence>
<keyword evidence="8 14" id="KW-1133">Transmembrane helix</keyword>
<evidence type="ECO:0000256" key="8">
    <source>
        <dbReference type="ARBA" id="ARBA00022989"/>
    </source>
</evidence>
<dbReference type="PANTHER" id="PTHR10582">
    <property type="entry name" value="TRANSIENT RECEPTOR POTENTIAL ION CHANNEL PROTEIN"/>
    <property type="match status" value="1"/>
</dbReference>
<evidence type="ECO:0000256" key="14">
    <source>
        <dbReference type="SAM" id="Phobius"/>
    </source>
</evidence>
<dbReference type="InterPro" id="IPR011044">
    <property type="entry name" value="Quino_amine_DH_bsu"/>
</dbReference>
<feature type="region of interest" description="Disordered" evidence="13">
    <location>
        <begin position="1797"/>
        <end position="1888"/>
    </location>
</feature>
<feature type="compositionally biased region" description="Polar residues" evidence="13">
    <location>
        <begin position="1847"/>
        <end position="1861"/>
    </location>
</feature>
<keyword evidence="12" id="KW-0040">ANK repeat</keyword>
<keyword evidence="9" id="KW-0406">Ion transport</keyword>
<feature type="compositionally biased region" description="Basic and acidic residues" evidence="13">
    <location>
        <begin position="1835"/>
        <end position="1846"/>
    </location>
</feature>
<dbReference type="GO" id="GO:0005886">
    <property type="term" value="C:plasma membrane"/>
    <property type="evidence" value="ECO:0007669"/>
    <property type="project" value="UniProtKB-SubCell"/>
</dbReference>
<dbReference type="PROSITE" id="PS50297">
    <property type="entry name" value="ANK_REP_REGION"/>
    <property type="match status" value="1"/>
</dbReference>
<dbReference type="SUPFAM" id="SSF141571">
    <property type="entry name" value="Pentapeptide repeat-like"/>
    <property type="match status" value="1"/>
</dbReference>
<dbReference type="SUPFAM" id="SSF48403">
    <property type="entry name" value="Ankyrin repeat"/>
    <property type="match status" value="1"/>
</dbReference>
<comment type="subcellular location">
    <subcellularLocation>
        <location evidence="1">Cell membrane</location>
        <topology evidence="1">Multi-pass membrane protein</topology>
    </subcellularLocation>
</comment>
<dbReference type="EMBL" id="JBGBPQ010000003">
    <property type="protein sequence ID" value="KAL1526199.1"/>
    <property type="molecule type" value="Genomic_DNA"/>
</dbReference>
<dbReference type="SUPFAM" id="SSF50969">
    <property type="entry name" value="YVTN repeat-like/Quinoprotein amine dehydrogenase"/>
    <property type="match status" value="1"/>
</dbReference>
<evidence type="ECO:0000256" key="9">
    <source>
        <dbReference type="ARBA" id="ARBA00023065"/>
    </source>
</evidence>
<feature type="repeat" description="ANK" evidence="12">
    <location>
        <begin position="1087"/>
        <end position="1108"/>
    </location>
</feature>
<keyword evidence="2" id="KW-0813">Transport</keyword>
<dbReference type="SMART" id="SM00320">
    <property type="entry name" value="WD40"/>
    <property type="match status" value="10"/>
</dbReference>
<keyword evidence="4" id="KW-0109">Calcium transport</keyword>
<dbReference type="GO" id="GO:0098703">
    <property type="term" value="P:calcium ion import across plasma membrane"/>
    <property type="evidence" value="ECO:0007669"/>
    <property type="project" value="TreeGrafter"/>
</dbReference>
<feature type="transmembrane region" description="Helical" evidence="14">
    <location>
        <begin position="1323"/>
        <end position="1344"/>
    </location>
</feature>
<feature type="transmembrane region" description="Helical" evidence="14">
    <location>
        <begin position="1405"/>
        <end position="1423"/>
    </location>
</feature>
<evidence type="ECO:0000313" key="16">
    <source>
        <dbReference type="EMBL" id="KAL1526199.1"/>
    </source>
</evidence>
<dbReference type="InterPro" id="IPR036770">
    <property type="entry name" value="Ankyrin_rpt-contain_sf"/>
</dbReference>
<feature type="transmembrane region" description="Helical" evidence="14">
    <location>
        <begin position="1543"/>
        <end position="1567"/>
    </location>
</feature>
<dbReference type="InterPro" id="IPR001680">
    <property type="entry name" value="WD40_rpt"/>
</dbReference>
<dbReference type="SMART" id="SM00248">
    <property type="entry name" value="ANK"/>
    <property type="match status" value="2"/>
</dbReference>
<organism evidence="16 17">
    <name type="scientific">Prymnesium parvum</name>
    <name type="common">Toxic golden alga</name>
    <dbReference type="NCBI Taxonomy" id="97485"/>
    <lineage>
        <taxon>Eukaryota</taxon>
        <taxon>Haptista</taxon>
        <taxon>Haptophyta</taxon>
        <taxon>Prymnesiophyceae</taxon>
        <taxon>Prymnesiales</taxon>
        <taxon>Prymnesiaceae</taxon>
        <taxon>Prymnesium</taxon>
    </lineage>
</organism>
<evidence type="ECO:0000256" key="1">
    <source>
        <dbReference type="ARBA" id="ARBA00004651"/>
    </source>
</evidence>
<evidence type="ECO:0000256" key="6">
    <source>
        <dbReference type="ARBA" id="ARBA00022737"/>
    </source>
</evidence>
<evidence type="ECO:0000256" key="12">
    <source>
        <dbReference type="PROSITE-ProRule" id="PRU00023"/>
    </source>
</evidence>
<protein>
    <recommendedName>
        <fullName evidence="15">Ion transport domain-containing protein</fullName>
    </recommendedName>
</protein>
<dbReference type="PANTHER" id="PTHR10582:SF2">
    <property type="entry name" value="INACTIVE"/>
    <property type="match status" value="1"/>
</dbReference>
<feature type="transmembrane region" description="Helical" evidence="14">
    <location>
        <begin position="1471"/>
        <end position="1494"/>
    </location>
</feature>
<evidence type="ECO:0000313" key="17">
    <source>
        <dbReference type="Proteomes" id="UP001515480"/>
    </source>
</evidence>
<evidence type="ECO:0000256" key="11">
    <source>
        <dbReference type="ARBA" id="ARBA00023303"/>
    </source>
</evidence>
<gene>
    <name evidence="16" type="ORF">AB1Y20_014925</name>
</gene>
<comment type="caution">
    <text evidence="16">The sequence shown here is derived from an EMBL/GenBank/DDBJ whole genome shotgun (WGS) entry which is preliminary data.</text>
</comment>
<evidence type="ECO:0000256" key="5">
    <source>
        <dbReference type="ARBA" id="ARBA00022692"/>
    </source>
</evidence>
<dbReference type="PROSITE" id="PS50088">
    <property type="entry name" value="ANK_REPEAT"/>
    <property type="match status" value="1"/>
</dbReference>
<evidence type="ECO:0000256" key="2">
    <source>
        <dbReference type="ARBA" id="ARBA00022448"/>
    </source>
</evidence>
<evidence type="ECO:0000259" key="15">
    <source>
        <dbReference type="Pfam" id="PF00520"/>
    </source>
</evidence>
<sequence length="1888" mass="206019">MIITPLRLAAAHTPPPLSTSVTHAACAALLAASLTLTPGPALAVSGGGKDFSGQSLENQDWSSKNLAGKEFRGIRGAGVTFKDAKLATCSFFKADLSNADFTGADLTSASLEEAGLDGALLTNAVLESSYLTGSVADAKDITGADFSEAVMPAYTQKVLCGRADAKGVNPKTGVETRESLIHMIDVPTESSRGAPSASLSESRARASCSFSDYPAEGTTPQSDDWLSFVRKKLHNAVAGSRPLSALDEPFTMDRGRWRKPSLPHSHAHTDGSVVKLRLSQGDTVTCLAICDEPQHDAEEEAITPAYVAAGSINKLVRVYDSRTGVQVRTFLASSPIASVALSRVHARTKLVIGTFNGRVMCFDMAQASTEPEADILCFSGEPLSAIKLSKSLSPSSAPSDGELMAVGGQVHEVLLYKLSVDCTRGNSPALLEQLDRIPFSSMIRDIALDHKGQLLAIAGDAKCVTLWALESLQEFENCGGAKEVERNAADLRQNLKRRRVARLLWKAMRMHGILRHQSARKLLHVFHTKSAVHSIAFTDDGGKLAIGTAEHNTMVWQLTRDKDGGLRTEPLLAIAQSVREGSVAFSGDGERLAVGSGNMVQVINMLSGATVSTFKRDSRMRSAVLSQSGSHLFVGGFDKCVSIYKVDEGARQFRFRDVLKDVIALAATDHGGDDILVVGGARTPSASTRNSGVTVVFHIASGDAIARWERAKAVYALALTRNGAQCAVGAYDNQVIVHDVATGAEQQIYSYESSVGPAFIWSCSFSASGDRLAVGCWNHKAYVYANLCVHDEDSDPESDDEELDGLGGTLLMERDLQGRLKFISRDSYDESHRKRGLRLPVERRPQPEAYAEFTRTDRVYAANLTHDGERLLVGGRDKRVVMYQVYPVKKLWSHTAKDVVYSATLSKDSSICAIGGPMDHVNVLDCEDGAVLHVVQLSEMAHSVRMMASGTTLLVAGEQLLAVLNIQTGAAELMMQLKESAKCSLATQHSLVVGAGSSALMYGKASHHFGWREPPSFSFVSSLLKSDEYAKLCLTPLVRAHPLLVNTLQPDSGKTLLQFAIESSGDEELLETLLSPAPEVSMTRDLNGYTSLHIAIALGRRKAVRLLLTAVTDGRVSLIPDSLEPIIGLFKVISRKYPAEFLHFLSLMPLDEERQVLLESEREAHLQSMKIRGSELRAPVLLGDRSFWADYFPHVHGGENKDGRGSRYSVSKRRSSRYSMHRLSHMANLENFSKSSLPHWANGLLTPMVEAASEESNESVGRVPVHALRVPFNKFAGFYDSVEMSPLFLILQASDLTGDRRAFSSPVVSVLIQFKWQEYGKNLFIFQFGIFLLYICVNTSFSWLYVKSLQSSEDTSPDRPPPGLIGVLWITFAFFVLYLLFLEVMQALHQPLWTTLRNPWNWMQYYSIITQIILCVLLPWSWLHSTTRNDSTTDLLGHQLALSYFRIIYFLRGFTVFGPLVRMIQQIMTDVLPFLVILFIALFGFAMGLGIVLYDNNGDFGSPLQSVMSVFNYGMIGELNDFDSAFIRPCRGSLDGSCFVRDYAALVMYFVMMILVQIVSLNLLIAIMSDSYRLVRRNSVLESAYEKAYLLLQLETTWLPALAWLRNVPTSKDLTKFPRWLHVLKPVKDGLDERVEQHVDLSMAPSMPPTTASGYQSRTKTTQPPSSIDPADVLAIKARLRPLDKLQASVRRLESGLQLINERASGDERRPVTHRDSSCASVTARNSRCSNMFSSRAFASPTISPCASLSAAAHEVTPSAVQQMPHRLITTRNCTSIPGSPRENKEAQGACSFIAESTTSEGDRSGSGKGGSVPSLSKGCTASSVASGNSQELTPRGDDGSGDTERSGSSQRIDSNSTSSRSAKRQVHSLMSKFGGFHGPHAHGPGKT</sequence>
<evidence type="ECO:0000256" key="4">
    <source>
        <dbReference type="ARBA" id="ARBA00022568"/>
    </source>
</evidence>
<evidence type="ECO:0000256" key="13">
    <source>
        <dbReference type="SAM" id="MobiDB-lite"/>
    </source>
</evidence>
<feature type="region of interest" description="Disordered" evidence="13">
    <location>
        <begin position="1643"/>
        <end position="1669"/>
    </location>
</feature>
<keyword evidence="11" id="KW-0407">Ion channel</keyword>
<keyword evidence="10 14" id="KW-0472">Membrane</keyword>
<proteinExistence type="predicted"/>
<dbReference type="Pfam" id="PF00400">
    <property type="entry name" value="WD40"/>
    <property type="match status" value="1"/>
</dbReference>
<keyword evidence="6" id="KW-0677">Repeat</keyword>
<dbReference type="Pfam" id="PF00520">
    <property type="entry name" value="Ion_trans"/>
    <property type="match status" value="1"/>
</dbReference>
<dbReference type="Gene3D" id="1.25.40.20">
    <property type="entry name" value="Ankyrin repeat-containing domain"/>
    <property type="match status" value="1"/>
</dbReference>
<dbReference type="Pfam" id="PF00805">
    <property type="entry name" value="Pentapeptide"/>
    <property type="match status" value="1"/>
</dbReference>
<dbReference type="InterPro" id="IPR036322">
    <property type="entry name" value="WD40_repeat_dom_sf"/>
</dbReference>
<evidence type="ECO:0000256" key="3">
    <source>
        <dbReference type="ARBA" id="ARBA00022475"/>
    </source>
</evidence>